<dbReference type="AlphaFoldDB" id="A0A9W4DMC2"/>
<protein>
    <submittedName>
        <fullName evidence="1">BgTH12-05192</fullName>
    </submittedName>
</protein>
<dbReference type="EMBL" id="CAJHIT010000006">
    <property type="protein sequence ID" value="CAD6502601.1"/>
    <property type="molecule type" value="Genomic_DNA"/>
</dbReference>
<sequence>MEENKKTIARAIDVYNIKWPTDESWFVLYDDDQATFYYDHMLNSMMDQLFIKGRMVQIRYILLIDNFRRVCAIYMREQEVGAAGSSLMHEQVPQYTHSFCALYA</sequence>
<proteinExistence type="predicted"/>
<evidence type="ECO:0000313" key="2">
    <source>
        <dbReference type="Proteomes" id="UP000683417"/>
    </source>
</evidence>
<evidence type="ECO:0000313" key="1">
    <source>
        <dbReference type="EMBL" id="CAD6502601.1"/>
    </source>
</evidence>
<reference evidence="1" key="1">
    <citation type="submission" date="2020-10" db="EMBL/GenBank/DDBJ databases">
        <authorList>
            <person name="Muller C M."/>
        </authorList>
    </citation>
    <scope>NUCLEOTIDE SEQUENCE</scope>
    <source>
        <strain evidence="1">THUN-12</strain>
    </source>
</reference>
<comment type="caution">
    <text evidence="1">The sequence shown here is derived from an EMBL/GenBank/DDBJ whole genome shotgun (WGS) entry which is preliminary data.</text>
</comment>
<organism evidence="1 2">
    <name type="scientific">Blumeria graminis f. sp. triticale</name>
    <dbReference type="NCBI Taxonomy" id="1689686"/>
    <lineage>
        <taxon>Eukaryota</taxon>
        <taxon>Fungi</taxon>
        <taxon>Dikarya</taxon>
        <taxon>Ascomycota</taxon>
        <taxon>Pezizomycotina</taxon>
        <taxon>Leotiomycetes</taxon>
        <taxon>Erysiphales</taxon>
        <taxon>Erysiphaceae</taxon>
        <taxon>Blumeria</taxon>
    </lineage>
</organism>
<gene>
    <name evidence="1" type="ORF">BGTH12_LOCUS3959</name>
</gene>
<name>A0A9W4DMC2_BLUGR</name>
<dbReference type="Proteomes" id="UP000683417">
    <property type="component" value="Unassembled WGS sequence"/>
</dbReference>
<accession>A0A9W4DMC2</accession>